<dbReference type="InterPro" id="IPR019257">
    <property type="entry name" value="MeTrfase_dom"/>
</dbReference>
<dbReference type="GO" id="GO:0008168">
    <property type="term" value="F:methyltransferase activity"/>
    <property type="evidence" value="ECO:0007669"/>
    <property type="project" value="UniProtKB-KW"/>
</dbReference>
<dbReference type="PANTHER" id="PTHR43397">
    <property type="entry name" value="ERGOTHIONEINE BIOSYNTHESIS PROTEIN 1"/>
    <property type="match status" value="1"/>
</dbReference>
<feature type="compositionally biased region" description="Low complexity" evidence="3">
    <location>
        <begin position="173"/>
        <end position="185"/>
    </location>
</feature>
<evidence type="ECO:0000256" key="1">
    <source>
        <dbReference type="ARBA" id="ARBA00022603"/>
    </source>
</evidence>
<gene>
    <name evidence="5" type="ORF">SXIM_40600</name>
</gene>
<dbReference type="InterPro" id="IPR051128">
    <property type="entry name" value="EgtD_Methyltrsf_superfamily"/>
</dbReference>
<feature type="region of interest" description="Disordered" evidence="3">
    <location>
        <begin position="131"/>
        <end position="185"/>
    </location>
</feature>
<feature type="domain" description="Histidine-specific methyltransferase SAM-dependent" evidence="4">
    <location>
        <begin position="194"/>
        <end position="406"/>
    </location>
</feature>
<dbReference type="PATRIC" id="fig|408015.6.peg.4111"/>
<dbReference type="InterPro" id="IPR029063">
    <property type="entry name" value="SAM-dependent_MTases_sf"/>
</dbReference>
<protein>
    <submittedName>
        <fullName evidence="5">Methyltransferase</fullName>
    </submittedName>
</protein>
<dbReference type="GO" id="GO:0032259">
    <property type="term" value="P:methylation"/>
    <property type="evidence" value="ECO:0007669"/>
    <property type="project" value="UniProtKB-KW"/>
</dbReference>
<accession>A0A0F7FZA1</accession>
<dbReference type="PANTHER" id="PTHR43397:SF1">
    <property type="entry name" value="ERGOTHIONEINE BIOSYNTHESIS PROTEIN 1"/>
    <property type="match status" value="1"/>
</dbReference>
<evidence type="ECO:0000256" key="3">
    <source>
        <dbReference type="SAM" id="MobiDB-lite"/>
    </source>
</evidence>
<dbReference type="KEGG" id="sxi:SXIM_40600"/>
<dbReference type="HOGENOM" id="CLU_049766_1_0_11"/>
<keyword evidence="1 5" id="KW-0489">Methyltransferase</keyword>
<evidence type="ECO:0000259" key="4">
    <source>
        <dbReference type="Pfam" id="PF10017"/>
    </source>
</evidence>
<dbReference type="STRING" id="408015.SXIM_40600"/>
<sequence length="418" mass="45256">METPRFTLENLLPADHRATSLAEDVRGGLSGTPKTLPPKWFYDERGSKLFDRITRLPEYYLTRAERQILRARAAEIAELTAARVLVELGSGSSRKTRMLVDALSGVAAAGPAGPHLGTAMDVALGLPRAMGRGGRKRRKGLAGEGRAAEERGAEPAAPGTDTMTADAPVADDAGNGASVPPAAGSPAVPAGTLELYAPIDVSESALQEAGDALCRDYPELRVHATVADFDTGLVLPELPGPRLIAFLGSTLGNFDPARRAAFYAELRALMRPDDALLLGVDLVKDPATMRRAYNDEQGVTMEFNKNVLRVLNRELGADFDLNDFDHRAVWNEEEERMEMRLWSRFSQTVRIPALGMTVDFGRGEETRTEISTKFRRATLTEELLAAGLAVDHWWTDPQDRFAMLLVTSPGSATGSDGS</sequence>
<proteinExistence type="predicted"/>
<evidence type="ECO:0000313" key="6">
    <source>
        <dbReference type="Proteomes" id="UP000034034"/>
    </source>
</evidence>
<reference evidence="5" key="1">
    <citation type="submission" date="2019-08" db="EMBL/GenBank/DDBJ databases">
        <title>Complete genome sequence of a mangrove-derived Streptomyces xiamenensis.</title>
        <authorList>
            <person name="Xu J."/>
        </authorList>
    </citation>
    <scope>NUCLEOTIDE SEQUENCE</scope>
    <source>
        <strain evidence="5">318</strain>
    </source>
</reference>
<evidence type="ECO:0000313" key="5">
    <source>
        <dbReference type="EMBL" id="AKG45444.1"/>
    </source>
</evidence>
<dbReference type="RefSeq" id="WP_052385307.1">
    <property type="nucleotide sequence ID" value="NZ_CP009922.3"/>
</dbReference>
<organism evidence="5 6">
    <name type="scientific">Streptomyces xiamenensis</name>
    <dbReference type="NCBI Taxonomy" id="408015"/>
    <lineage>
        <taxon>Bacteria</taxon>
        <taxon>Bacillati</taxon>
        <taxon>Actinomycetota</taxon>
        <taxon>Actinomycetes</taxon>
        <taxon>Kitasatosporales</taxon>
        <taxon>Streptomycetaceae</taxon>
        <taxon>Streptomyces</taxon>
    </lineage>
</organism>
<dbReference type="AlphaFoldDB" id="A0A0F7FZA1"/>
<dbReference type="Proteomes" id="UP000034034">
    <property type="component" value="Chromosome"/>
</dbReference>
<dbReference type="Pfam" id="PF10017">
    <property type="entry name" value="Methyltransf_33"/>
    <property type="match status" value="2"/>
</dbReference>
<evidence type="ECO:0000256" key="2">
    <source>
        <dbReference type="ARBA" id="ARBA00022679"/>
    </source>
</evidence>
<feature type="domain" description="Histidine-specific methyltransferase SAM-dependent" evidence="4">
    <location>
        <begin position="22"/>
        <end position="104"/>
    </location>
</feature>
<dbReference type="Gene3D" id="3.40.50.150">
    <property type="entry name" value="Vaccinia Virus protein VP39"/>
    <property type="match status" value="2"/>
</dbReference>
<dbReference type="EMBL" id="CP009922">
    <property type="protein sequence ID" value="AKG45444.1"/>
    <property type="molecule type" value="Genomic_DNA"/>
</dbReference>
<keyword evidence="6" id="KW-1185">Reference proteome</keyword>
<keyword evidence="2" id="KW-0808">Transferase</keyword>
<name>A0A0F7FZA1_9ACTN</name>